<dbReference type="PROSITE" id="PS51471">
    <property type="entry name" value="FE2OG_OXY"/>
    <property type="match status" value="1"/>
</dbReference>
<feature type="region of interest" description="Disordered" evidence="6">
    <location>
        <begin position="203"/>
        <end position="226"/>
    </location>
</feature>
<keyword evidence="5" id="KW-0408">Iron</keyword>
<dbReference type="InterPro" id="IPR044862">
    <property type="entry name" value="Pro_4_hyd_alph_FE2OG_OXY"/>
</dbReference>
<name>A0ABN9Y707_9DINO</name>
<evidence type="ECO:0000313" key="8">
    <source>
        <dbReference type="EMBL" id="CAK0907778.1"/>
    </source>
</evidence>
<dbReference type="Proteomes" id="UP001189429">
    <property type="component" value="Unassembled WGS sequence"/>
</dbReference>
<dbReference type="InterPro" id="IPR006620">
    <property type="entry name" value="Pro_4_hyd_alph"/>
</dbReference>
<sequence length="226" mass="25080">MRADVLRRTPLVVAVHSLATPEECAQLQGEAGDLSSLGRAHVSGGTTSRDRRTLSKNLYPGETNDTLTRLAARFFETARQLTGYELDGEGQEPVNWLYYKSGYEYRPHCDGACGTRSVNYGSRVASSLLYCAVADDGGGTVFPPDGLKIEPTVGMLLLFTYNPDPDGLSRHAACPVLRGEKMTATQWYREGVTAKHDWEFAAKGGRLPRRKKQRSSPRRKRERQEV</sequence>
<dbReference type="SMART" id="SM00702">
    <property type="entry name" value="P4Hc"/>
    <property type="match status" value="1"/>
</dbReference>
<comment type="caution">
    <text evidence="8">The sequence shown here is derived from an EMBL/GenBank/DDBJ whole genome shotgun (WGS) entry which is preliminary data.</text>
</comment>
<dbReference type="Gene3D" id="2.60.120.620">
    <property type="entry name" value="q2cbj1_9rhob like domain"/>
    <property type="match status" value="1"/>
</dbReference>
<dbReference type="PANTHER" id="PTHR10869">
    <property type="entry name" value="PROLYL 4-HYDROXYLASE ALPHA SUBUNIT"/>
    <property type="match status" value="1"/>
</dbReference>
<keyword evidence="2" id="KW-0479">Metal-binding</keyword>
<evidence type="ECO:0000256" key="2">
    <source>
        <dbReference type="ARBA" id="ARBA00022723"/>
    </source>
</evidence>
<keyword evidence="3" id="KW-0223">Dioxygenase</keyword>
<dbReference type="InterPro" id="IPR045054">
    <property type="entry name" value="P4HA-like"/>
</dbReference>
<accession>A0ABN9Y707</accession>
<dbReference type="InterPro" id="IPR005123">
    <property type="entry name" value="Oxoglu/Fe-dep_dioxygenase_dom"/>
</dbReference>
<evidence type="ECO:0000256" key="4">
    <source>
        <dbReference type="ARBA" id="ARBA00023002"/>
    </source>
</evidence>
<dbReference type="PANTHER" id="PTHR10869:SF226">
    <property type="entry name" value="PROLYL 4-HYDROXYLASE ALPHA SUBUNIT DOMAIN-CONTAINING PROTEIN"/>
    <property type="match status" value="1"/>
</dbReference>
<reference evidence="8" key="1">
    <citation type="submission" date="2023-10" db="EMBL/GenBank/DDBJ databases">
        <authorList>
            <person name="Chen Y."/>
            <person name="Shah S."/>
            <person name="Dougan E. K."/>
            <person name="Thang M."/>
            <person name="Chan C."/>
        </authorList>
    </citation>
    <scope>NUCLEOTIDE SEQUENCE [LARGE SCALE GENOMIC DNA]</scope>
</reference>
<evidence type="ECO:0000313" key="9">
    <source>
        <dbReference type="Proteomes" id="UP001189429"/>
    </source>
</evidence>
<dbReference type="Pfam" id="PF13640">
    <property type="entry name" value="2OG-FeII_Oxy_3"/>
    <property type="match status" value="1"/>
</dbReference>
<proteinExistence type="predicted"/>
<comment type="cofactor">
    <cofactor evidence="1">
        <name>L-ascorbate</name>
        <dbReference type="ChEBI" id="CHEBI:38290"/>
    </cofactor>
</comment>
<dbReference type="EMBL" id="CAUYUJ010021915">
    <property type="protein sequence ID" value="CAK0907778.1"/>
    <property type="molecule type" value="Genomic_DNA"/>
</dbReference>
<protein>
    <recommendedName>
        <fullName evidence="7">Fe2OG dioxygenase domain-containing protein</fullName>
    </recommendedName>
</protein>
<feature type="domain" description="Fe2OG dioxygenase" evidence="7">
    <location>
        <begin position="90"/>
        <end position="190"/>
    </location>
</feature>
<evidence type="ECO:0000256" key="1">
    <source>
        <dbReference type="ARBA" id="ARBA00001961"/>
    </source>
</evidence>
<evidence type="ECO:0000256" key="3">
    <source>
        <dbReference type="ARBA" id="ARBA00022964"/>
    </source>
</evidence>
<feature type="compositionally biased region" description="Basic residues" evidence="6">
    <location>
        <begin position="206"/>
        <end position="226"/>
    </location>
</feature>
<organism evidence="8 9">
    <name type="scientific">Prorocentrum cordatum</name>
    <dbReference type="NCBI Taxonomy" id="2364126"/>
    <lineage>
        <taxon>Eukaryota</taxon>
        <taxon>Sar</taxon>
        <taxon>Alveolata</taxon>
        <taxon>Dinophyceae</taxon>
        <taxon>Prorocentrales</taxon>
        <taxon>Prorocentraceae</taxon>
        <taxon>Prorocentrum</taxon>
    </lineage>
</organism>
<keyword evidence="9" id="KW-1185">Reference proteome</keyword>
<evidence type="ECO:0000256" key="6">
    <source>
        <dbReference type="SAM" id="MobiDB-lite"/>
    </source>
</evidence>
<gene>
    <name evidence="8" type="ORF">PCOR1329_LOCUS82682</name>
</gene>
<keyword evidence="4" id="KW-0560">Oxidoreductase</keyword>
<evidence type="ECO:0000259" key="7">
    <source>
        <dbReference type="PROSITE" id="PS51471"/>
    </source>
</evidence>
<feature type="region of interest" description="Disordered" evidence="6">
    <location>
        <begin position="36"/>
        <end position="55"/>
    </location>
</feature>
<evidence type="ECO:0000256" key="5">
    <source>
        <dbReference type="ARBA" id="ARBA00023004"/>
    </source>
</evidence>